<comment type="caution">
    <text evidence="1">The sequence shown here is derived from an EMBL/GenBank/DDBJ whole genome shotgun (WGS) entry which is preliminary data.</text>
</comment>
<protein>
    <recommendedName>
        <fullName evidence="3">ASCH domain-containing protein</fullName>
    </recommendedName>
</protein>
<proteinExistence type="predicted"/>
<dbReference type="Proteomes" id="UP000605427">
    <property type="component" value="Unassembled WGS sequence"/>
</dbReference>
<organism evidence="1 2">
    <name type="scientific">Saccharibacillus endophyticus</name>
    <dbReference type="NCBI Taxonomy" id="2060666"/>
    <lineage>
        <taxon>Bacteria</taxon>
        <taxon>Bacillati</taxon>
        <taxon>Bacillota</taxon>
        <taxon>Bacilli</taxon>
        <taxon>Bacillales</taxon>
        <taxon>Paenibacillaceae</taxon>
        <taxon>Saccharibacillus</taxon>
    </lineage>
</organism>
<evidence type="ECO:0000313" key="2">
    <source>
        <dbReference type="Proteomes" id="UP000605427"/>
    </source>
</evidence>
<sequence>MSGAPLILSLRPGPFARLIEGNKRHEFRRRFPDEATSAFLYLAAPVSAVAAYAEFGRPIIGTPEELAAIAEKDEAGSYAGTLDYFKGVSKGYALPLLSLREIEPMPLTELRDTFGFRPPLSYRRVEAGSALEHELNKKLENQP</sequence>
<reference evidence="2" key="1">
    <citation type="journal article" date="2019" name="Int. J. Syst. Evol. Microbiol.">
        <title>The Global Catalogue of Microorganisms (GCM) 10K type strain sequencing project: providing services to taxonomists for standard genome sequencing and annotation.</title>
        <authorList>
            <consortium name="The Broad Institute Genomics Platform"/>
            <consortium name="The Broad Institute Genome Sequencing Center for Infectious Disease"/>
            <person name="Wu L."/>
            <person name="Ma J."/>
        </authorList>
    </citation>
    <scope>NUCLEOTIDE SEQUENCE [LARGE SCALE GENOMIC DNA]</scope>
    <source>
        <strain evidence="2">CCM 8702</strain>
    </source>
</reference>
<evidence type="ECO:0008006" key="3">
    <source>
        <dbReference type="Google" id="ProtNLM"/>
    </source>
</evidence>
<dbReference type="EMBL" id="BMDD01000003">
    <property type="protein sequence ID" value="GGH79958.1"/>
    <property type="molecule type" value="Genomic_DNA"/>
</dbReference>
<gene>
    <name evidence="1" type="ORF">GCM10007362_27540</name>
</gene>
<keyword evidence="2" id="KW-1185">Reference proteome</keyword>
<accession>A0ABQ1ZXE6</accession>
<dbReference type="RefSeq" id="WP_172244391.1">
    <property type="nucleotide sequence ID" value="NZ_BMDD01000003.1"/>
</dbReference>
<name>A0ABQ1ZXE6_9BACL</name>
<evidence type="ECO:0000313" key="1">
    <source>
        <dbReference type="EMBL" id="GGH79958.1"/>
    </source>
</evidence>